<dbReference type="Gene3D" id="3.80.10.10">
    <property type="entry name" value="Ribonuclease Inhibitor"/>
    <property type="match status" value="1"/>
</dbReference>
<reference evidence="2 3" key="1">
    <citation type="submission" date="2014-04" db="EMBL/GenBank/DDBJ databases">
        <authorList>
            <consortium name="DOE Joint Genome Institute"/>
            <person name="Kuo A."/>
            <person name="Zuccaro A."/>
            <person name="Kohler A."/>
            <person name="Nagy L.G."/>
            <person name="Floudas D."/>
            <person name="Copeland A."/>
            <person name="Barry K.W."/>
            <person name="Cichocki N."/>
            <person name="Veneault-Fourrey C."/>
            <person name="LaButti K."/>
            <person name="Lindquist E.A."/>
            <person name="Lipzen A."/>
            <person name="Lundell T."/>
            <person name="Morin E."/>
            <person name="Murat C."/>
            <person name="Sun H."/>
            <person name="Tunlid A."/>
            <person name="Henrissat B."/>
            <person name="Grigoriev I.V."/>
            <person name="Hibbett D.S."/>
            <person name="Martin F."/>
            <person name="Nordberg H.P."/>
            <person name="Cantor M.N."/>
            <person name="Hua S.X."/>
        </authorList>
    </citation>
    <scope>NUCLEOTIDE SEQUENCE [LARGE SCALE GENOMIC DNA]</scope>
    <source>
        <strain evidence="2 3">MAFF 305830</strain>
    </source>
</reference>
<dbReference type="Proteomes" id="UP000054097">
    <property type="component" value="Unassembled WGS sequence"/>
</dbReference>
<organism evidence="2 3">
    <name type="scientific">Serendipita vermifera MAFF 305830</name>
    <dbReference type="NCBI Taxonomy" id="933852"/>
    <lineage>
        <taxon>Eukaryota</taxon>
        <taxon>Fungi</taxon>
        <taxon>Dikarya</taxon>
        <taxon>Basidiomycota</taxon>
        <taxon>Agaricomycotina</taxon>
        <taxon>Agaricomycetes</taxon>
        <taxon>Sebacinales</taxon>
        <taxon>Serendipitaceae</taxon>
        <taxon>Serendipita</taxon>
    </lineage>
</organism>
<feature type="transmembrane region" description="Helical" evidence="1">
    <location>
        <begin position="402"/>
        <end position="425"/>
    </location>
</feature>
<dbReference type="InterPro" id="IPR032675">
    <property type="entry name" value="LRR_dom_sf"/>
</dbReference>
<keyword evidence="1" id="KW-0472">Membrane</keyword>
<evidence type="ECO:0000313" key="2">
    <source>
        <dbReference type="EMBL" id="KIM23763.1"/>
    </source>
</evidence>
<dbReference type="EMBL" id="KN824332">
    <property type="protein sequence ID" value="KIM23763.1"/>
    <property type="molecule type" value="Genomic_DNA"/>
</dbReference>
<name>A0A0C2WBG9_SERVB</name>
<proteinExistence type="predicted"/>
<dbReference type="OrthoDB" id="3133324at2759"/>
<keyword evidence="1" id="KW-0812">Transmembrane</keyword>
<gene>
    <name evidence="2" type="ORF">M408DRAFT_27592</name>
</gene>
<dbReference type="SUPFAM" id="SSF52047">
    <property type="entry name" value="RNI-like"/>
    <property type="match status" value="1"/>
</dbReference>
<evidence type="ECO:0000256" key="1">
    <source>
        <dbReference type="SAM" id="Phobius"/>
    </source>
</evidence>
<dbReference type="AlphaFoldDB" id="A0A0C2WBG9"/>
<evidence type="ECO:0008006" key="4">
    <source>
        <dbReference type="Google" id="ProtNLM"/>
    </source>
</evidence>
<accession>A0A0C2WBG9</accession>
<keyword evidence="1" id="KW-1133">Transmembrane helix</keyword>
<protein>
    <recommendedName>
        <fullName evidence="4">F-box domain-containing protein</fullName>
    </recommendedName>
</protein>
<sequence length="433" mass="49330">MTWRIPQYCDPLQRELHTGRQFAVERMVLSTLRRVGLINHRFGKQLPPEVWKIVFDHLLDHITSPYHYCTAESFPSYRIQTRLIARNNVDESDWRRIRLVCRAWAALAGPRRVLSRVTRTDVLTHGATMLRCVIYDPFDTYLFQVVDAPEASQWLTTVSIMEHAHRKSPNQPSAISLLLKAGSAVFPNVRSLSLFPSTSDSEDHVPHFWSLLESGFPLLVSLSLGYSFRGRLSENTTFPLLEILDMASTSISRSSEFTISLPSLKHLSISRVIGSDRVLEDHAHQLESLIIHGPTAEIIHYASFWNQAPNLQMLGAPLNDIAHMTTPPPGHPLRHICVYAAGDKDYLVHYKNILESFQGLSSLTIFQQQLGTLGVRSLRRLASRKGIELRQLPVLFPNKSTMWIQVATVLYIGLFMVPFSAFRLLRQSLGFRW</sequence>
<keyword evidence="3" id="KW-1185">Reference proteome</keyword>
<dbReference type="HOGENOM" id="CLU_633352_0_0_1"/>
<reference evidence="3" key="2">
    <citation type="submission" date="2015-01" db="EMBL/GenBank/DDBJ databases">
        <title>Evolutionary Origins and Diversification of the Mycorrhizal Mutualists.</title>
        <authorList>
            <consortium name="DOE Joint Genome Institute"/>
            <consortium name="Mycorrhizal Genomics Consortium"/>
            <person name="Kohler A."/>
            <person name="Kuo A."/>
            <person name="Nagy L.G."/>
            <person name="Floudas D."/>
            <person name="Copeland A."/>
            <person name="Barry K.W."/>
            <person name="Cichocki N."/>
            <person name="Veneault-Fourrey C."/>
            <person name="LaButti K."/>
            <person name="Lindquist E.A."/>
            <person name="Lipzen A."/>
            <person name="Lundell T."/>
            <person name="Morin E."/>
            <person name="Murat C."/>
            <person name="Riley R."/>
            <person name="Ohm R."/>
            <person name="Sun H."/>
            <person name="Tunlid A."/>
            <person name="Henrissat B."/>
            <person name="Grigoriev I.V."/>
            <person name="Hibbett D.S."/>
            <person name="Martin F."/>
        </authorList>
    </citation>
    <scope>NUCLEOTIDE SEQUENCE [LARGE SCALE GENOMIC DNA]</scope>
    <source>
        <strain evidence="3">MAFF 305830</strain>
    </source>
</reference>
<evidence type="ECO:0000313" key="3">
    <source>
        <dbReference type="Proteomes" id="UP000054097"/>
    </source>
</evidence>